<proteinExistence type="predicted"/>
<evidence type="ECO:0000313" key="2">
    <source>
        <dbReference type="Proteomes" id="UP000785171"/>
    </source>
</evidence>
<dbReference type="SUPFAM" id="SSF51445">
    <property type="entry name" value="(Trans)glycosidases"/>
    <property type="match status" value="1"/>
</dbReference>
<sequence>MSMLWQHVYYYWVSEINWSETNLSIMFTSMADNDLTVCRTMGFADLTSVRTALWNIVYQLWENGIATINTEDNGLGYFDRVIAAAKVAGVKLVVPLVNNWSDPAP</sequence>
<reference evidence="1" key="1">
    <citation type="journal article" date="2015" name="Genom Data">
        <title>Genome sequences of six Phytophthora species associated with forests in New Zealand.</title>
        <authorList>
            <person name="Studholme D.J."/>
            <person name="McDougal R.L."/>
            <person name="Sambles C."/>
            <person name="Hansen E."/>
            <person name="Hardy G."/>
            <person name="Grant M."/>
            <person name="Ganley R.J."/>
            <person name="Williams N.M."/>
        </authorList>
    </citation>
    <scope>NUCLEOTIDE SEQUENCE</scope>
    <source>
        <strain evidence="1">NZFS 2646</strain>
    </source>
</reference>
<dbReference type="Gene3D" id="3.20.20.80">
    <property type="entry name" value="Glycosidases"/>
    <property type="match status" value="1"/>
</dbReference>
<protein>
    <submittedName>
        <fullName evidence="1">Uncharacterized protein</fullName>
    </submittedName>
</protein>
<name>A0A8T0LIR7_9STRA</name>
<reference evidence="1" key="2">
    <citation type="submission" date="2020-06" db="EMBL/GenBank/DDBJ databases">
        <authorList>
            <person name="Studholme D.J."/>
        </authorList>
    </citation>
    <scope>NUCLEOTIDE SEQUENCE</scope>
    <source>
        <strain evidence="1">NZFS 2646</strain>
    </source>
</reference>
<accession>A0A8T0LIR7</accession>
<evidence type="ECO:0000313" key="1">
    <source>
        <dbReference type="EMBL" id="KAG2504684.1"/>
    </source>
</evidence>
<gene>
    <name evidence="1" type="ORF">JM16_009296</name>
</gene>
<dbReference type="Proteomes" id="UP000785171">
    <property type="component" value="Unassembled WGS sequence"/>
</dbReference>
<comment type="caution">
    <text evidence="1">The sequence shown here is derived from an EMBL/GenBank/DDBJ whole genome shotgun (WGS) entry which is preliminary data.</text>
</comment>
<dbReference type="AlphaFoldDB" id="A0A8T0LIR7"/>
<dbReference type="EMBL" id="JPWV03000764">
    <property type="protein sequence ID" value="KAG2504684.1"/>
    <property type="molecule type" value="Genomic_DNA"/>
</dbReference>
<organism evidence="1 2">
    <name type="scientific">Phytophthora kernoviae</name>
    <dbReference type="NCBI Taxonomy" id="325452"/>
    <lineage>
        <taxon>Eukaryota</taxon>
        <taxon>Sar</taxon>
        <taxon>Stramenopiles</taxon>
        <taxon>Oomycota</taxon>
        <taxon>Peronosporomycetes</taxon>
        <taxon>Peronosporales</taxon>
        <taxon>Peronosporaceae</taxon>
        <taxon>Phytophthora</taxon>
    </lineage>
</organism>
<dbReference type="InterPro" id="IPR017853">
    <property type="entry name" value="GH"/>
</dbReference>